<protein>
    <recommendedName>
        <fullName evidence="3">Hsp20/alpha crystallin family protein</fullName>
    </recommendedName>
</protein>
<dbReference type="Proteomes" id="UP000199161">
    <property type="component" value="Unassembled WGS sequence"/>
</dbReference>
<name>A0A1I1JMF1_NATHA</name>
<organism evidence="1 2">
    <name type="scientific">Natronobacterium haloterrestre</name>
    <name type="common">Halobiforma haloterrestris</name>
    <dbReference type="NCBI Taxonomy" id="148448"/>
    <lineage>
        <taxon>Archaea</taxon>
        <taxon>Methanobacteriati</taxon>
        <taxon>Methanobacteriota</taxon>
        <taxon>Stenosarchaea group</taxon>
        <taxon>Halobacteria</taxon>
        <taxon>Halobacteriales</taxon>
        <taxon>Natrialbaceae</taxon>
        <taxon>Natronobacterium</taxon>
    </lineage>
</organism>
<sequence length="82" mass="8974">MNLEQFTGSDGQPARRYEYDDGVVFAVDFGPEFGDAAVDLVEDTVIVVVDEDQYEFELPDGAGDAHTFIKNGVLTVELEGDL</sequence>
<dbReference type="AlphaFoldDB" id="A0A1I1JMF1"/>
<dbReference type="Pfam" id="PF23444">
    <property type="entry name" value="DUF7127"/>
    <property type="match status" value="1"/>
</dbReference>
<dbReference type="EMBL" id="FOKW01000009">
    <property type="protein sequence ID" value="SFC49724.1"/>
    <property type="molecule type" value="Genomic_DNA"/>
</dbReference>
<reference evidence="2" key="1">
    <citation type="submission" date="2016-10" db="EMBL/GenBank/DDBJ databases">
        <authorList>
            <person name="Varghese N."/>
            <person name="Submissions S."/>
        </authorList>
    </citation>
    <scope>NUCLEOTIDE SEQUENCE [LARGE SCALE GENOMIC DNA]</scope>
    <source>
        <strain evidence="2">DSM 13078</strain>
    </source>
</reference>
<proteinExistence type="predicted"/>
<dbReference type="OrthoDB" id="304071at2157"/>
<keyword evidence="2" id="KW-1185">Reference proteome</keyword>
<accession>A0A1I1JMF1</accession>
<evidence type="ECO:0000313" key="1">
    <source>
        <dbReference type="EMBL" id="SFC49724.1"/>
    </source>
</evidence>
<evidence type="ECO:0008006" key="3">
    <source>
        <dbReference type="Google" id="ProtNLM"/>
    </source>
</evidence>
<dbReference type="InterPro" id="IPR055551">
    <property type="entry name" value="DUF7127"/>
</dbReference>
<dbReference type="RefSeq" id="WP_089789162.1">
    <property type="nucleotide sequence ID" value="NZ_FOKW01000009.1"/>
</dbReference>
<evidence type="ECO:0000313" key="2">
    <source>
        <dbReference type="Proteomes" id="UP000199161"/>
    </source>
</evidence>
<gene>
    <name evidence="1" type="ORF">SAMN05444422_10990</name>
</gene>